<feature type="domain" description="Glycoside hydrolase family 9" evidence="4">
    <location>
        <begin position="392"/>
        <end position="750"/>
    </location>
</feature>
<dbReference type="CDD" id="cd02850">
    <property type="entry name" value="E_set_Cellulase_N"/>
    <property type="match status" value="1"/>
</dbReference>
<dbReference type="SUPFAM" id="SSF81296">
    <property type="entry name" value="E set domains"/>
    <property type="match status" value="1"/>
</dbReference>
<dbReference type="InterPro" id="IPR004197">
    <property type="entry name" value="Cellulase_Ig-like"/>
</dbReference>
<dbReference type="InterPro" id="IPR008928">
    <property type="entry name" value="6-hairpin_glycosidase_sf"/>
</dbReference>
<comment type="similarity">
    <text evidence="1">Belongs to the glycosyl hydrolase 9 (cellulase E) family.</text>
</comment>
<gene>
    <name evidence="6" type="ORF">SAMN05444366_2861</name>
</gene>
<dbReference type="OrthoDB" id="5936802at2"/>
<protein>
    <submittedName>
        <fullName evidence="6">N-terminal ig-like domain of cellulase</fullName>
    </submittedName>
</protein>
<dbReference type="AlphaFoldDB" id="A0A1M7HSX7"/>
<name>A0A1M7HSX7_9FLAO</name>
<reference evidence="7" key="1">
    <citation type="submission" date="2016-11" db="EMBL/GenBank/DDBJ databases">
        <authorList>
            <person name="Varghese N."/>
            <person name="Submissions S."/>
        </authorList>
    </citation>
    <scope>NUCLEOTIDE SEQUENCE [LARGE SCALE GENOMIC DNA]</scope>
    <source>
        <strain evidence="7">DSM 1811</strain>
    </source>
</reference>
<dbReference type="STRING" id="29534.SAMN05444366_2861"/>
<dbReference type="EMBL" id="FRBY01000004">
    <property type="protein sequence ID" value="SHM31642.1"/>
    <property type="molecule type" value="Genomic_DNA"/>
</dbReference>
<dbReference type="InterPro" id="IPR012341">
    <property type="entry name" value="6hp_glycosidase-like_sf"/>
</dbReference>
<dbReference type="Pfam" id="PF00759">
    <property type="entry name" value="Glyco_hydro_9"/>
    <property type="match status" value="1"/>
</dbReference>
<evidence type="ECO:0000313" key="7">
    <source>
        <dbReference type="Proteomes" id="UP000184121"/>
    </source>
</evidence>
<keyword evidence="2" id="KW-0119">Carbohydrate metabolism</keyword>
<evidence type="ECO:0000256" key="3">
    <source>
        <dbReference type="ARBA" id="ARBA00023326"/>
    </source>
</evidence>
<accession>A0A1M7HSX7</accession>
<dbReference type="Gene3D" id="1.50.10.10">
    <property type="match status" value="1"/>
</dbReference>
<dbReference type="SUPFAM" id="SSF48208">
    <property type="entry name" value="Six-hairpin glycosidases"/>
    <property type="match status" value="1"/>
</dbReference>
<evidence type="ECO:0000313" key="6">
    <source>
        <dbReference type="EMBL" id="SHM31642.1"/>
    </source>
</evidence>
<dbReference type="GO" id="GO:0000272">
    <property type="term" value="P:polysaccharide catabolic process"/>
    <property type="evidence" value="ECO:0007669"/>
    <property type="project" value="UniProtKB-KW"/>
</dbReference>
<dbReference type="Gene3D" id="2.60.40.10">
    <property type="entry name" value="Immunoglobulins"/>
    <property type="match status" value="1"/>
</dbReference>
<dbReference type="InterPro" id="IPR001701">
    <property type="entry name" value="Glyco_hydro_9"/>
</dbReference>
<dbReference type="GO" id="GO:0008810">
    <property type="term" value="F:cellulase activity"/>
    <property type="evidence" value="ECO:0007669"/>
    <property type="project" value="InterPro"/>
</dbReference>
<keyword evidence="3" id="KW-0624">Polysaccharide degradation</keyword>
<evidence type="ECO:0000256" key="2">
    <source>
        <dbReference type="ARBA" id="ARBA00023277"/>
    </source>
</evidence>
<keyword evidence="7" id="KW-1185">Reference proteome</keyword>
<dbReference type="Proteomes" id="UP000184121">
    <property type="component" value="Unassembled WGS sequence"/>
</dbReference>
<dbReference type="InterPro" id="IPR013783">
    <property type="entry name" value="Ig-like_fold"/>
</dbReference>
<evidence type="ECO:0000259" key="4">
    <source>
        <dbReference type="Pfam" id="PF00759"/>
    </source>
</evidence>
<feature type="domain" description="Cellulase Ig-like" evidence="5">
    <location>
        <begin position="271"/>
        <end position="353"/>
    </location>
</feature>
<evidence type="ECO:0000256" key="1">
    <source>
        <dbReference type="ARBA" id="ARBA00007072"/>
    </source>
</evidence>
<evidence type="ECO:0000259" key="5">
    <source>
        <dbReference type="Pfam" id="PF02927"/>
    </source>
</evidence>
<dbReference type="RefSeq" id="WP_072973476.1">
    <property type="nucleotide sequence ID" value="NZ_FRBY01000004.1"/>
</dbReference>
<proteinExistence type="inferred from homology"/>
<organism evidence="6 7">
    <name type="scientific">Flavobacterium saccharophilum</name>
    <dbReference type="NCBI Taxonomy" id="29534"/>
    <lineage>
        <taxon>Bacteria</taxon>
        <taxon>Pseudomonadati</taxon>
        <taxon>Bacteroidota</taxon>
        <taxon>Flavobacteriia</taxon>
        <taxon>Flavobacteriales</taxon>
        <taxon>Flavobacteriaceae</taxon>
        <taxon>Flavobacterium</taxon>
    </lineage>
</organism>
<sequence>MKNKIGFVLVIAALMLQIKMEAQNLKLHPKGYFSARGIEVTVFDDIYPDGHQTGVTMIQHGERVMANGDLRLEISPGQWSPVPKEAEKKIDPATQTISQSLSYPDETKNHIGFNPIDYPDLKLKYKVNVTPTEGNNFRITVDLENEVDAKWLGKIGFNIELFPGDLFGKSYICDGNFGIFTHSPYGPVASQIDGQNLGTPLCKGKKITIAPESDLSRITIQSNLEDIALWDGRINHNNGWFIVRAPISKNSGKRVIDIVVSPNVIPNWTYKPVVQVSQVGYYPTQSKVAILETDPNDTEPSEVILIKHDEFGKKNIKTINPKKWGNFLRYNYFQLDFSEVKEEGMYTLSYRGNETSPFQISKKLYDRNVWQPILEYFLPVQMCHVRVNEKYRIWHNFCHLDDAQMAPLNINHFDGYVQGPSTLTKYKPHEVVPNLNQGGWHDAGDDDLRVESQIGTIWNLALMLEEFNIESYDVTSVDNDKKIVEIHQPDGKSDALQQMEHGLASVLGAYRSMGRLYRGIITNDLKQYVLLGDFGGVTDNKWNANPSAKDDDRWFFTEDNPERELYVAAGLAASYRVLKNSNPKLGAECLETAKALYKTSYSKSKKADSKIMVLVELALATNEAIYTNEIVRMQEDVLKNFEKSGWKVGRIKHLIKDKLFLDQLNAEAKKWSVKTKNNSLTDSPYGVPYTPNIWGAGWTLQEFGVQQYYFSKSWPEFANYEVYSNALNFILGVHPGSNTASFASGIGSNSLLVAYGMNRADWSYIPGGVTSGTALIRPNLPELKKWPFFWQQTEYVMGGGSTDFMFLVLAVQKHFGN</sequence>
<dbReference type="InterPro" id="IPR014756">
    <property type="entry name" value="Ig_E-set"/>
</dbReference>
<dbReference type="Pfam" id="PF02927">
    <property type="entry name" value="CelD_N"/>
    <property type="match status" value="1"/>
</dbReference>